<evidence type="ECO:0000313" key="1">
    <source>
        <dbReference type="EMBL" id="EZA48466.1"/>
    </source>
</evidence>
<dbReference type="InterPro" id="IPR012337">
    <property type="entry name" value="RNaseH-like_sf"/>
</dbReference>
<dbReference type="PANTHER" id="PTHR37162">
    <property type="entry name" value="HAT FAMILY DIMERISATION DOMAINCONTAINING PROTEIN-RELATED"/>
    <property type="match status" value="1"/>
</dbReference>
<keyword evidence="2" id="KW-1185">Reference proteome</keyword>
<protein>
    <submittedName>
        <fullName evidence="1">General transcription factor II-I repeat domain-containing protein 2A</fullName>
    </submittedName>
</protein>
<gene>
    <name evidence="1" type="ORF">X777_13795</name>
</gene>
<reference evidence="1 2" key="1">
    <citation type="journal article" date="2014" name="Curr. Biol.">
        <title>The genome of the clonal raider ant Cerapachys biroi.</title>
        <authorList>
            <person name="Oxley P.R."/>
            <person name="Ji L."/>
            <person name="Fetter-Pruneda I."/>
            <person name="McKenzie S.K."/>
            <person name="Li C."/>
            <person name="Hu H."/>
            <person name="Zhang G."/>
            <person name="Kronauer D.J."/>
        </authorList>
    </citation>
    <scope>NUCLEOTIDE SEQUENCE [LARGE SCALE GENOMIC DNA]</scope>
</reference>
<evidence type="ECO:0000313" key="2">
    <source>
        <dbReference type="Proteomes" id="UP000053097"/>
    </source>
</evidence>
<name>A0A026VYC5_OOCBI</name>
<feature type="non-terminal residue" evidence="1">
    <location>
        <position position="1"/>
    </location>
</feature>
<organism evidence="1 2">
    <name type="scientific">Ooceraea biroi</name>
    <name type="common">Clonal raider ant</name>
    <name type="synonym">Cerapachys biroi</name>
    <dbReference type="NCBI Taxonomy" id="2015173"/>
    <lineage>
        <taxon>Eukaryota</taxon>
        <taxon>Metazoa</taxon>
        <taxon>Ecdysozoa</taxon>
        <taxon>Arthropoda</taxon>
        <taxon>Hexapoda</taxon>
        <taxon>Insecta</taxon>
        <taxon>Pterygota</taxon>
        <taxon>Neoptera</taxon>
        <taxon>Endopterygota</taxon>
        <taxon>Hymenoptera</taxon>
        <taxon>Apocrita</taxon>
        <taxon>Aculeata</taxon>
        <taxon>Formicoidea</taxon>
        <taxon>Formicidae</taxon>
        <taxon>Dorylinae</taxon>
        <taxon>Ooceraea</taxon>
    </lineage>
</organism>
<dbReference type="OMA" id="CICHSLV"/>
<dbReference type="Proteomes" id="UP000053097">
    <property type="component" value="Unassembled WGS sequence"/>
</dbReference>
<dbReference type="SUPFAM" id="SSF53098">
    <property type="entry name" value="Ribonuclease H-like"/>
    <property type="match status" value="1"/>
</dbReference>
<proteinExistence type="predicted"/>
<dbReference type="EMBL" id="KK107618">
    <property type="protein sequence ID" value="EZA48466.1"/>
    <property type="molecule type" value="Genomic_DNA"/>
</dbReference>
<dbReference type="PANTHER" id="PTHR37162:SF1">
    <property type="entry name" value="BED-TYPE DOMAIN-CONTAINING PROTEIN"/>
    <property type="match status" value="1"/>
</dbReference>
<dbReference type="OrthoDB" id="7674489at2759"/>
<sequence>IEKLVNILQKQNFSILIDESTDISKTKILCVLVQYLSPINETVETKLLELLPLNAVNCSANNLFESFQKLLEKHQIPIQNIVGMASDNASVMIGCNNSFISRLQSEVPGIILLNYICHSFAILPRL</sequence>
<accession>A0A026VYC5</accession>
<dbReference type="AlphaFoldDB" id="A0A026VYC5"/>